<dbReference type="CDD" id="cd00167">
    <property type="entry name" value="SANT"/>
    <property type="match status" value="2"/>
</dbReference>
<evidence type="ECO:0000256" key="1">
    <source>
        <dbReference type="ARBA" id="ARBA00022737"/>
    </source>
</evidence>
<feature type="domain" description="HTH myb-type" evidence="4">
    <location>
        <begin position="109"/>
        <end position="159"/>
    </location>
</feature>
<dbReference type="AlphaFoldDB" id="A0A1R2CQ86"/>
<evidence type="ECO:0000259" key="4">
    <source>
        <dbReference type="PROSITE" id="PS51294"/>
    </source>
</evidence>
<dbReference type="InterPro" id="IPR050560">
    <property type="entry name" value="MYB_TF"/>
</dbReference>
<feature type="domain" description="Myb-like" evidence="3">
    <location>
        <begin position="53"/>
        <end position="104"/>
    </location>
</feature>
<dbReference type="EMBL" id="MPUH01000087">
    <property type="protein sequence ID" value="OMJ91164.1"/>
    <property type="molecule type" value="Genomic_DNA"/>
</dbReference>
<dbReference type="GO" id="GO:0005634">
    <property type="term" value="C:nucleus"/>
    <property type="evidence" value="ECO:0007669"/>
    <property type="project" value="TreeGrafter"/>
</dbReference>
<dbReference type="InterPro" id="IPR009057">
    <property type="entry name" value="Homeodomain-like_sf"/>
</dbReference>
<keyword evidence="6" id="KW-1185">Reference proteome</keyword>
<dbReference type="Pfam" id="PF00249">
    <property type="entry name" value="Myb_DNA-binding"/>
    <property type="match status" value="2"/>
</dbReference>
<dbReference type="FunFam" id="1.10.10.60:FF:000010">
    <property type="entry name" value="Transcriptional activator Myb isoform A"/>
    <property type="match status" value="1"/>
</dbReference>
<dbReference type="InterPro" id="IPR001005">
    <property type="entry name" value="SANT/Myb"/>
</dbReference>
<accession>A0A1R2CQ86</accession>
<evidence type="ECO:0000259" key="3">
    <source>
        <dbReference type="PROSITE" id="PS50090"/>
    </source>
</evidence>
<evidence type="ECO:0000256" key="2">
    <source>
        <dbReference type="ARBA" id="ARBA00023125"/>
    </source>
</evidence>
<dbReference type="GO" id="GO:0000981">
    <property type="term" value="F:DNA-binding transcription factor activity, RNA polymerase II-specific"/>
    <property type="evidence" value="ECO:0007669"/>
    <property type="project" value="TreeGrafter"/>
</dbReference>
<comment type="caution">
    <text evidence="5">The sequence shown here is derived from an EMBL/GenBank/DDBJ whole genome shotgun (WGS) entry which is preliminary data.</text>
</comment>
<dbReference type="PANTHER" id="PTHR45614:SF25">
    <property type="entry name" value="MYB PROTEIN"/>
    <property type="match status" value="1"/>
</dbReference>
<evidence type="ECO:0000313" key="5">
    <source>
        <dbReference type="EMBL" id="OMJ91164.1"/>
    </source>
</evidence>
<dbReference type="PANTHER" id="PTHR45614">
    <property type="entry name" value="MYB PROTEIN-RELATED"/>
    <property type="match status" value="1"/>
</dbReference>
<dbReference type="InterPro" id="IPR017930">
    <property type="entry name" value="Myb_dom"/>
</dbReference>
<feature type="domain" description="HTH myb-type" evidence="4">
    <location>
        <begin position="55"/>
        <end position="108"/>
    </location>
</feature>
<organism evidence="5 6">
    <name type="scientific">Stentor coeruleus</name>
    <dbReference type="NCBI Taxonomy" id="5963"/>
    <lineage>
        <taxon>Eukaryota</taxon>
        <taxon>Sar</taxon>
        <taxon>Alveolata</taxon>
        <taxon>Ciliophora</taxon>
        <taxon>Postciliodesmatophora</taxon>
        <taxon>Heterotrichea</taxon>
        <taxon>Heterotrichida</taxon>
        <taxon>Stentoridae</taxon>
        <taxon>Stentor</taxon>
    </lineage>
</organism>
<gene>
    <name evidence="5" type="ORF">SteCoe_6332</name>
</gene>
<evidence type="ECO:0000313" key="6">
    <source>
        <dbReference type="Proteomes" id="UP000187209"/>
    </source>
</evidence>
<dbReference type="SUPFAM" id="SSF46689">
    <property type="entry name" value="Homeodomain-like"/>
    <property type="match status" value="1"/>
</dbReference>
<dbReference type="PROSITE" id="PS51294">
    <property type="entry name" value="HTH_MYB"/>
    <property type="match status" value="2"/>
</dbReference>
<sequence>MKMINGETTQLSSEPWALVASTQSSSINTSKQQSYRAIEKKLRSEKRGNKKPLTEIIKGAWSEEEDEIVISLVKKLGPKQWSTIASYLPGRIGKQCRERWHNHLNPDIKHYPWTPEEDVQILKAHSKLGNRWAEIAKLLPGRTDNSIKNHWNSTLKRKIKLVKKEIESGKRRSEDLVFCFLQDQLDKHEIVPNVLEMTEKKIDCESMKTDLEEISSESSTPSKVNSHKLYYVKPDYIYLDIDPNITAAGIMQSIAEIASINSDDMVC</sequence>
<dbReference type="PROSITE" id="PS50090">
    <property type="entry name" value="MYB_LIKE"/>
    <property type="match status" value="2"/>
</dbReference>
<dbReference type="OrthoDB" id="2143914at2759"/>
<proteinExistence type="predicted"/>
<reference evidence="5 6" key="1">
    <citation type="submission" date="2016-11" db="EMBL/GenBank/DDBJ databases">
        <title>The macronuclear genome of Stentor coeruleus: a giant cell with tiny introns.</title>
        <authorList>
            <person name="Slabodnick M."/>
            <person name="Ruby J.G."/>
            <person name="Reiff S.B."/>
            <person name="Swart E.C."/>
            <person name="Gosai S."/>
            <person name="Prabakaran S."/>
            <person name="Witkowska E."/>
            <person name="Larue G.E."/>
            <person name="Fisher S."/>
            <person name="Freeman R.M."/>
            <person name="Gunawardena J."/>
            <person name="Chu W."/>
            <person name="Stover N.A."/>
            <person name="Gregory B.D."/>
            <person name="Nowacki M."/>
            <person name="Derisi J."/>
            <person name="Roy S.W."/>
            <person name="Marshall W.F."/>
            <person name="Sood P."/>
        </authorList>
    </citation>
    <scope>NUCLEOTIDE SEQUENCE [LARGE SCALE GENOMIC DNA]</scope>
    <source>
        <strain evidence="5">WM001</strain>
    </source>
</reference>
<dbReference type="Gene3D" id="1.10.10.60">
    <property type="entry name" value="Homeodomain-like"/>
    <property type="match status" value="2"/>
</dbReference>
<dbReference type="GO" id="GO:0000978">
    <property type="term" value="F:RNA polymerase II cis-regulatory region sequence-specific DNA binding"/>
    <property type="evidence" value="ECO:0007669"/>
    <property type="project" value="TreeGrafter"/>
</dbReference>
<keyword evidence="2" id="KW-0238">DNA-binding</keyword>
<name>A0A1R2CQ86_9CILI</name>
<keyword evidence="1" id="KW-0677">Repeat</keyword>
<dbReference type="Proteomes" id="UP000187209">
    <property type="component" value="Unassembled WGS sequence"/>
</dbReference>
<protein>
    <submittedName>
        <fullName evidence="5">Uncharacterized protein</fullName>
    </submittedName>
</protein>
<dbReference type="SMART" id="SM00717">
    <property type="entry name" value="SANT"/>
    <property type="match status" value="2"/>
</dbReference>
<feature type="domain" description="Myb-like" evidence="3">
    <location>
        <begin position="105"/>
        <end position="155"/>
    </location>
</feature>